<sequence>MKKILEVEIKDDILTLASDIVYEQKLDWCNATVRPLKLSLIRPRNYFNYDCSATYPLLVWICGGGFAGVDHNVWVPELVYFAKRGFAVACISYSVKDETRFPERETEVKSAIRYLRAHAGMYNINTDHIVIMGESAGAYLAAFTGLTNKEQEYEKGDNLNEDSFLITKVLAGNLWIGTNKK</sequence>
<name>A0A174LR67_9FIRM</name>
<dbReference type="PANTHER" id="PTHR48081">
    <property type="entry name" value="AB HYDROLASE SUPERFAMILY PROTEIN C4A8.06C"/>
    <property type="match status" value="1"/>
</dbReference>
<dbReference type="EMBL" id="CYZU01000073">
    <property type="protein sequence ID" value="CUP26682.1"/>
    <property type="molecule type" value="Genomic_DNA"/>
</dbReference>
<dbReference type="STRING" id="39482.ERS852491_04699"/>
<dbReference type="OrthoDB" id="24847at2"/>
<gene>
    <name evidence="3" type="primary">aes</name>
    <name evidence="3" type="ORF">ERS852491_04699</name>
</gene>
<dbReference type="AlphaFoldDB" id="A0A174LR67"/>
<dbReference type="InterPro" id="IPR049492">
    <property type="entry name" value="BD-FAE-like_dom"/>
</dbReference>
<dbReference type="EC" id="3.1.1.-" evidence="3"/>
<dbReference type="PANTHER" id="PTHR48081:SF13">
    <property type="entry name" value="ALPHA_BETA HYDROLASE"/>
    <property type="match status" value="1"/>
</dbReference>
<evidence type="ECO:0000313" key="4">
    <source>
        <dbReference type="Proteomes" id="UP000095544"/>
    </source>
</evidence>
<evidence type="ECO:0000259" key="2">
    <source>
        <dbReference type="Pfam" id="PF20434"/>
    </source>
</evidence>
<reference evidence="3 4" key="1">
    <citation type="submission" date="2015-09" db="EMBL/GenBank/DDBJ databases">
        <authorList>
            <consortium name="Pathogen Informatics"/>
        </authorList>
    </citation>
    <scope>NUCLEOTIDE SEQUENCE [LARGE SCALE GENOMIC DNA]</scope>
    <source>
        <strain evidence="3 4">2789STDY5834876</strain>
    </source>
</reference>
<dbReference type="Pfam" id="PF20434">
    <property type="entry name" value="BD-FAE"/>
    <property type="match status" value="1"/>
</dbReference>
<evidence type="ECO:0000313" key="3">
    <source>
        <dbReference type="EMBL" id="CUP26682.1"/>
    </source>
</evidence>
<dbReference type="GO" id="GO:0016787">
    <property type="term" value="F:hydrolase activity"/>
    <property type="evidence" value="ECO:0007669"/>
    <property type="project" value="UniProtKB-KW"/>
</dbReference>
<accession>A0A174LR67</accession>
<protein>
    <submittedName>
        <fullName evidence="3">Acetyl esterase</fullName>
        <ecNumber evidence="3">3.1.1.-</ecNumber>
    </submittedName>
</protein>
<dbReference type="InterPro" id="IPR029058">
    <property type="entry name" value="AB_hydrolase_fold"/>
</dbReference>
<organism evidence="3 4">
    <name type="scientific">Faecalicatena contorta</name>
    <dbReference type="NCBI Taxonomy" id="39482"/>
    <lineage>
        <taxon>Bacteria</taxon>
        <taxon>Bacillati</taxon>
        <taxon>Bacillota</taxon>
        <taxon>Clostridia</taxon>
        <taxon>Lachnospirales</taxon>
        <taxon>Lachnospiraceae</taxon>
        <taxon>Faecalicatena</taxon>
    </lineage>
</organism>
<keyword evidence="1 3" id="KW-0378">Hydrolase</keyword>
<feature type="domain" description="BD-FAE-like" evidence="2">
    <location>
        <begin position="49"/>
        <end position="156"/>
    </location>
</feature>
<proteinExistence type="predicted"/>
<dbReference type="Gene3D" id="3.40.50.1820">
    <property type="entry name" value="alpha/beta hydrolase"/>
    <property type="match status" value="1"/>
</dbReference>
<dbReference type="InterPro" id="IPR050300">
    <property type="entry name" value="GDXG_lipolytic_enzyme"/>
</dbReference>
<dbReference type="Proteomes" id="UP000095544">
    <property type="component" value="Unassembled WGS sequence"/>
</dbReference>
<dbReference type="SUPFAM" id="SSF53474">
    <property type="entry name" value="alpha/beta-Hydrolases"/>
    <property type="match status" value="1"/>
</dbReference>
<evidence type="ECO:0000256" key="1">
    <source>
        <dbReference type="ARBA" id="ARBA00022801"/>
    </source>
</evidence>
<dbReference type="RefSeq" id="WP_055155140.1">
    <property type="nucleotide sequence ID" value="NZ_CYZU01000073.1"/>
</dbReference>